<keyword evidence="1" id="KW-1133">Transmembrane helix</keyword>
<keyword evidence="1" id="KW-0472">Membrane</keyword>
<dbReference type="eggNOG" id="ENOG502SSH2">
    <property type="taxonomic scope" value="Eukaryota"/>
</dbReference>
<dbReference type="InParanoid" id="G2XZ49"/>
<dbReference type="Proteomes" id="UP000008177">
    <property type="component" value="Unplaced contigs"/>
</dbReference>
<proteinExistence type="predicted"/>
<dbReference type="AlphaFoldDB" id="G2XZ49"/>
<evidence type="ECO:0000256" key="1">
    <source>
        <dbReference type="SAM" id="Phobius"/>
    </source>
</evidence>
<keyword evidence="1" id="KW-0812">Transmembrane</keyword>
<dbReference type="HOGENOM" id="CLU_095734_0_0_1"/>
<accession>G2XZ49</accession>
<gene>
    <name evidence="2" type="ORF">BofuT4_P047540.1</name>
</gene>
<dbReference type="OrthoDB" id="5352400at2759"/>
<evidence type="ECO:0000313" key="2">
    <source>
        <dbReference type="EMBL" id="CCD45736.1"/>
    </source>
</evidence>
<feature type="transmembrane region" description="Helical" evidence="1">
    <location>
        <begin position="39"/>
        <end position="60"/>
    </location>
</feature>
<evidence type="ECO:0000313" key="3">
    <source>
        <dbReference type="Proteomes" id="UP000008177"/>
    </source>
</evidence>
<protein>
    <submittedName>
        <fullName evidence="2">Uncharacterized protein</fullName>
    </submittedName>
</protein>
<organism evidence="2 3">
    <name type="scientific">Botryotinia fuckeliana (strain T4)</name>
    <name type="common">Noble rot fungus</name>
    <name type="synonym">Botrytis cinerea</name>
    <dbReference type="NCBI Taxonomy" id="999810"/>
    <lineage>
        <taxon>Eukaryota</taxon>
        <taxon>Fungi</taxon>
        <taxon>Dikarya</taxon>
        <taxon>Ascomycota</taxon>
        <taxon>Pezizomycotina</taxon>
        <taxon>Leotiomycetes</taxon>
        <taxon>Helotiales</taxon>
        <taxon>Sclerotiniaceae</taxon>
        <taxon>Botrytis</taxon>
    </lineage>
</organism>
<name>G2XZ49_BOTF4</name>
<dbReference type="EMBL" id="FQ790278">
    <property type="protein sequence ID" value="CCD45736.1"/>
    <property type="molecule type" value="Genomic_DNA"/>
</dbReference>
<feature type="transmembrane region" description="Helical" evidence="1">
    <location>
        <begin position="108"/>
        <end position="126"/>
    </location>
</feature>
<reference evidence="3" key="1">
    <citation type="journal article" date="2011" name="PLoS Genet.">
        <title>Genomic analysis of the necrotrophic fungal pathogens Sclerotinia sclerotiorum and Botrytis cinerea.</title>
        <authorList>
            <person name="Amselem J."/>
            <person name="Cuomo C.A."/>
            <person name="van Kan J.A."/>
            <person name="Viaud M."/>
            <person name="Benito E.P."/>
            <person name="Couloux A."/>
            <person name="Coutinho P.M."/>
            <person name="de Vries R.P."/>
            <person name="Dyer P.S."/>
            <person name="Fillinger S."/>
            <person name="Fournier E."/>
            <person name="Gout L."/>
            <person name="Hahn M."/>
            <person name="Kohn L."/>
            <person name="Lapalu N."/>
            <person name="Plummer K.M."/>
            <person name="Pradier J.M."/>
            <person name="Quevillon E."/>
            <person name="Sharon A."/>
            <person name="Simon A."/>
            <person name="ten Have A."/>
            <person name="Tudzynski B."/>
            <person name="Tudzynski P."/>
            <person name="Wincker P."/>
            <person name="Andrew M."/>
            <person name="Anthouard V."/>
            <person name="Beever R.E."/>
            <person name="Beffa R."/>
            <person name="Benoit I."/>
            <person name="Bouzid O."/>
            <person name="Brault B."/>
            <person name="Chen Z."/>
            <person name="Choquer M."/>
            <person name="Collemare J."/>
            <person name="Cotton P."/>
            <person name="Danchin E.G."/>
            <person name="Da Silva C."/>
            <person name="Gautier A."/>
            <person name="Giraud C."/>
            <person name="Giraud T."/>
            <person name="Gonzalez C."/>
            <person name="Grossetete S."/>
            <person name="Guldener U."/>
            <person name="Henrissat B."/>
            <person name="Howlett B.J."/>
            <person name="Kodira C."/>
            <person name="Kretschmer M."/>
            <person name="Lappartient A."/>
            <person name="Leroch M."/>
            <person name="Levis C."/>
            <person name="Mauceli E."/>
            <person name="Neuveglise C."/>
            <person name="Oeser B."/>
            <person name="Pearson M."/>
            <person name="Poulain J."/>
            <person name="Poussereau N."/>
            <person name="Quesneville H."/>
            <person name="Rascle C."/>
            <person name="Schumacher J."/>
            <person name="Segurens B."/>
            <person name="Sexton A."/>
            <person name="Silva E."/>
            <person name="Sirven C."/>
            <person name="Soanes D.M."/>
            <person name="Talbot N.J."/>
            <person name="Templeton M."/>
            <person name="Yandava C."/>
            <person name="Yarden O."/>
            <person name="Zeng Q."/>
            <person name="Rollins J.A."/>
            <person name="Lebrun M.H."/>
            <person name="Dickman M."/>
        </authorList>
    </citation>
    <scope>NUCLEOTIDE SEQUENCE [LARGE SCALE GENOMIC DNA]</scope>
    <source>
        <strain evidence="3">T4</strain>
    </source>
</reference>
<sequence length="211" mass="24165">MIIPLLFNLIMGTRYLPLPKRVLSPFELEIPWHRLKGRVYFMLIEAQLIITIICLFLVGYPAATRKALWEEGGEHGFNSDPKMRIYFYANYVQPPEIPYIWSRRCTEFNLAAGIFALCLFLTRQLLAMAVSISTRMEVYLLSCVLLFWTMSCIGQRSPDYSDADHPSRMPWYLEHSCSIASTKNQAACYVAQASYALTIVLITDCGTHLGF</sequence>